<evidence type="ECO:0000313" key="2">
    <source>
        <dbReference type="EMBL" id="KAL1525543.1"/>
    </source>
</evidence>
<gene>
    <name evidence="2" type="ORF">AB1Y20_020398</name>
</gene>
<comment type="caution">
    <text evidence="2">The sequence shown here is derived from an EMBL/GenBank/DDBJ whole genome shotgun (WGS) entry which is preliminary data.</text>
</comment>
<dbReference type="CDD" id="cd16982">
    <property type="entry name" value="CID_Pcf11"/>
    <property type="match status" value="1"/>
</dbReference>
<evidence type="ECO:0000259" key="1">
    <source>
        <dbReference type="PROSITE" id="PS51391"/>
    </source>
</evidence>
<dbReference type="Pfam" id="PF04818">
    <property type="entry name" value="CID"/>
    <property type="match status" value="1"/>
</dbReference>
<dbReference type="InterPro" id="IPR047415">
    <property type="entry name" value="Pcf11_CID"/>
</dbReference>
<dbReference type="GO" id="GO:0006369">
    <property type="term" value="P:termination of RNA polymerase II transcription"/>
    <property type="evidence" value="ECO:0007669"/>
    <property type="project" value="InterPro"/>
</dbReference>
<dbReference type="GO" id="GO:0003729">
    <property type="term" value="F:mRNA binding"/>
    <property type="evidence" value="ECO:0007669"/>
    <property type="project" value="InterPro"/>
</dbReference>
<proteinExistence type="predicted"/>
<organism evidence="2 3">
    <name type="scientific">Prymnesium parvum</name>
    <name type="common">Toxic golden alga</name>
    <dbReference type="NCBI Taxonomy" id="97485"/>
    <lineage>
        <taxon>Eukaryota</taxon>
        <taxon>Haptista</taxon>
        <taxon>Haptophyta</taxon>
        <taxon>Prymnesiophyceae</taxon>
        <taxon>Prymnesiales</taxon>
        <taxon>Prymnesiaceae</taxon>
        <taxon>Prymnesium</taxon>
    </lineage>
</organism>
<dbReference type="PANTHER" id="PTHR15921">
    <property type="entry name" value="PRE-MRNA CLEAVAGE COMPLEX II"/>
    <property type="match status" value="1"/>
</dbReference>
<sequence>MTAADEAATSYAEELEELTFNSKPIINSLTMIAEELAEQCPAIVRVIEKKTVAAAADKKLPLLYLLDSICKNVGGAYVQQFALNLPALIGSVYEVSGPKVRNSLHALIKTWNGVFPPNVVEHVNARVASVSSAGAAPVISGAPVPQNKLQPLGMQPAPFLQPVAPQGMQRANIGGLELVGRKRTREVRKERGRNPAASIAALRTELHGLMGQLRVHVQSGTVPNVPPLQWAARTSQAHELCAQLMSQVPEGSHDFKSFSALQSEISIMQGLMQPPPPPPLKPAASAPVAPAPVAASLDVNKLLASLAAGGLLPTTSATPLAQTQLDYTGSAKAMLYRMYEAQALQCKTCGLRFDEDKREDLRQHMDWHFRLKMRGKGKGKVPLSRRWFLRLEDWLKHKPSQDIEVESSVASVFDSLEGADVDSAGAARDSEADVPVLPVPDDVIKVICFQCGEDVPSFWEATKEAWMLRDAVYANDGSKRICHSACVGP</sequence>
<dbReference type="Proteomes" id="UP001515480">
    <property type="component" value="Unassembled WGS sequence"/>
</dbReference>
<accession>A0AB34JTB7</accession>
<evidence type="ECO:0000313" key="3">
    <source>
        <dbReference type="Proteomes" id="UP001515480"/>
    </source>
</evidence>
<dbReference type="InterPro" id="IPR045154">
    <property type="entry name" value="PCF11-like"/>
</dbReference>
<dbReference type="GO" id="GO:0031124">
    <property type="term" value="P:mRNA 3'-end processing"/>
    <property type="evidence" value="ECO:0007669"/>
    <property type="project" value="InterPro"/>
</dbReference>
<dbReference type="GO" id="GO:0000993">
    <property type="term" value="F:RNA polymerase II complex binding"/>
    <property type="evidence" value="ECO:0007669"/>
    <property type="project" value="InterPro"/>
</dbReference>
<feature type="domain" description="CID" evidence="1">
    <location>
        <begin position="3"/>
        <end position="131"/>
    </location>
</feature>
<dbReference type="EMBL" id="JBGBPQ010000004">
    <property type="protein sequence ID" value="KAL1525543.1"/>
    <property type="molecule type" value="Genomic_DNA"/>
</dbReference>
<dbReference type="SUPFAM" id="SSF48464">
    <property type="entry name" value="ENTH/VHS domain"/>
    <property type="match status" value="1"/>
</dbReference>
<dbReference type="InterPro" id="IPR008942">
    <property type="entry name" value="ENTH_VHS"/>
</dbReference>
<dbReference type="InterPro" id="IPR006569">
    <property type="entry name" value="CID_dom"/>
</dbReference>
<dbReference type="AlphaFoldDB" id="A0AB34JTB7"/>
<reference evidence="2 3" key="1">
    <citation type="journal article" date="2024" name="Science">
        <title>Giant polyketide synthase enzymes in the biosynthesis of giant marine polyether toxins.</title>
        <authorList>
            <person name="Fallon T.R."/>
            <person name="Shende V.V."/>
            <person name="Wierzbicki I.H."/>
            <person name="Pendleton A.L."/>
            <person name="Watervoot N.F."/>
            <person name="Auber R.P."/>
            <person name="Gonzalez D.J."/>
            <person name="Wisecaver J.H."/>
            <person name="Moore B.S."/>
        </authorList>
    </citation>
    <scope>NUCLEOTIDE SEQUENCE [LARGE SCALE GENOMIC DNA]</scope>
    <source>
        <strain evidence="2 3">12B1</strain>
    </source>
</reference>
<dbReference type="PANTHER" id="PTHR15921:SF3">
    <property type="entry name" value="PRE-MRNA CLEAVAGE COMPLEX 2 PROTEIN PCF11"/>
    <property type="match status" value="1"/>
</dbReference>
<dbReference type="GO" id="GO:0005849">
    <property type="term" value="C:mRNA cleavage factor complex"/>
    <property type="evidence" value="ECO:0007669"/>
    <property type="project" value="TreeGrafter"/>
</dbReference>
<dbReference type="PROSITE" id="PS51391">
    <property type="entry name" value="CID"/>
    <property type="match status" value="1"/>
</dbReference>
<dbReference type="GO" id="GO:0005737">
    <property type="term" value="C:cytoplasm"/>
    <property type="evidence" value="ECO:0007669"/>
    <property type="project" value="TreeGrafter"/>
</dbReference>
<dbReference type="SMART" id="SM00582">
    <property type="entry name" value="RPR"/>
    <property type="match status" value="1"/>
</dbReference>
<protein>
    <recommendedName>
        <fullName evidence="1">CID domain-containing protein</fullName>
    </recommendedName>
</protein>
<name>A0AB34JTB7_PRYPA</name>
<keyword evidence="3" id="KW-1185">Reference proteome</keyword>
<dbReference type="Gene3D" id="1.25.40.90">
    <property type="match status" value="1"/>
</dbReference>